<evidence type="ECO:0000256" key="4">
    <source>
        <dbReference type="ARBA" id="ARBA00022898"/>
    </source>
</evidence>
<dbReference type="Proteomes" id="UP000269669">
    <property type="component" value="Unassembled WGS sequence"/>
</dbReference>
<dbReference type="EMBL" id="RSDW01000001">
    <property type="protein sequence ID" value="RSL18280.1"/>
    <property type="molecule type" value="Genomic_DNA"/>
</dbReference>
<evidence type="ECO:0000256" key="7">
    <source>
        <dbReference type="RuleBase" id="RU000382"/>
    </source>
</evidence>
<reference evidence="8 9" key="1">
    <citation type="submission" date="2018-12" db="EMBL/GenBank/DDBJ databases">
        <title>Sequencing of bacterial isolates from soil warming experiment in Harvard Forest, Massachusetts, USA.</title>
        <authorList>
            <person name="Deangelis K."/>
        </authorList>
    </citation>
    <scope>NUCLEOTIDE SEQUENCE [LARGE SCALE GENOMIC DNA]</scope>
    <source>
        <strain evidence="8 9">EB153</strain>
    </source>
</reference>
<dbReference type="OrthoDB" id="9803665at2"/>
<dbReference type="GO" id="GO:0030170">
    <property type="term" value="F:pyridoxal phosphate binding"/>
    <property type="evidence" value="ECO:0007669"/>
    <property type="project" value="InterPro"/>
</dbReference>
<evidence type="ECO:0000256" key="1">
    <source>
        <dbReference type="ARBA" id="ARBA00001933"/>
    </source>
</evidence>
<dbReference type="Pfam" id="PF00282">
    <property type="entry name" value="Pyridoxal_deC"/>
    <property type="match status" value="1"/>
</dbReference>
<dbReference type="RefSeq" id="WP_125486665.1">
    <property type="nucleotide sequence ID" value="NZ_RSDW01000001.1"/>
</dbReference>
<proteinExistence type="inferred from homology"/>
<dbReference type="InterPro" id="IPR015422">
    <property type="entry name" value="PyrdxlP-dep_Trfase_small"/>
</dbReference>
<name>A0A428MN20_9BACT</name>
<feature type="modified residue" description="N6-(pyridoxal phosphate)lysine" evidence="6">
    <location>
        <position position="309"/>
    </location>
</feature>
<accession>A0A428MN20</accession>
<keyword evidence="4 6" id="KW-0663">Pyridoxal phosphate</keyword>
<protein>
    <submittedName>
        <fullName evidence="8">Glutamate/tyrosine decarboxylase-like PLP-dependent enzyme</fullName>
    </submittedName>
</protein>
<dbReference type="InterPro" id="IPR002129">
    <property type="entry name" value="PyrdxlP-dep_de-COase"/>
</dbReference>
<comment type="similarity">
    <text evidence="2 7">Belongs to the group II decarboxylase family.</text>
</comment>
<comment type="caution">
    <text evidence="8">The sequence shown here is derived from an EMBL/GenBank/DDBJ whole genome shotgun (WGS) entry which is preliminary data.</text>
</comment>
<keyword evidence="9" id="KW-1185">Reference proteome</keyword>
<organism evidence="8 9">
    <name type="scientific">Edaphobacter aggregans</name>
    <dbReference type="NCBI Taxonomy" id="570835"/>
    <lineage>
        <taxon>Bacteria</taxon>
        <taxon>Pseudomonadati</taxon>
        <taxon>Acidobacteriota</taxon>
        <taxon>Terriglobia</taxon>
        <taxon>Terriglobales</taxon>
        <taxon>Acidobacteriaceae</taxon>
        <taxon>Edaphobacter</taxon>
    </lineage>
</organism>
<evidence type="ECO:0000313" key="8">
    <source>
        <dbReference type="EMBL" id="RSL18280.1"/>
    </source>
</evidence>
<evidence type="ECO:0000256" key="3">
    <source>
        <dbReference type="ARBA" id="ARBA00022793"/>
    </source>
</evidence>
<dbReference type="PANTHER" id="PTHR11999">
    <property type="entry name" value="GROUP II PYRIDOXAL-5-PHOSPHATE DECARBOXYLASE"/>
    <property type="match status" value="1"/>
</dbReference>
<dbReference type="Gene3D" id="3.40.640.10">
    <property type="entry name" value="Type I PLP-dependent aspartate aminotransferase-like (Major domain)"/>
    <property type="match status" value="1"/>
</dbReference>
<gene>
    <name evidence="8" type="ORF">EDE15_3842</name>
</gene>
<dbReference type="SUPFAM" id="SSF53383">
    <property type="entry name" value="PLP-dependent transferases"/>
    <property type="match status" value="1"/>
</dbReference>
<dbReference type="Gene3D" id="3.90.1150.10">
    <property type="entry name" value="Aspartate Aminotransferase, domain 1"/>
    <property type="match status" value="1"/>
</dbReference>
<evidence type="ECO:0000256" key="2">
    <source>
        <dbReference type="ARBA" id="ARBA00009533"/>
    </source>
</evidence>
<dbReference type="GO" id="GO:0016831">
    <property type="term" value="F:carboxy-lyase activity"/>
    <property type="evidence" value="ECO:0007669"/>
    <property type="project" value="UniProtKB-KW"/>
</dbReference>
<dbReference type="InterPro" id="IPR010977">
    <property type="entry name" value="Aromatic_deC"/>
</dbReference>
<sequence>MAEWKDEAEKTLDPADEAGWAELRALGHRMLDGIFDHVQGVRQGPVWREMPGESRLRLESEGVPHAGEGAAAAYESFVRDVLPYGIGNAHPRFWGWVMGSGTPVGMLAEMLAAGMNPNVGGFNDSAMMVEEQVIRWMAELMGMPEGTSGLLTSGGSMANLIGLAVGRHARASFDVRGEGLKSGPPLRVYGSTETHSWLKKALELMGMGRVSLCSVGVDQGYRMKIGEVKEAIAADRAAGIVPLCIVGTAGTVNTGATDDLAAIADLCAAEGLWFHIDGAFGALAYWSERLRPALTGMERADSLAFDLHKWGYLPYDVGCVLVRDAEAYRAAFATGASYLNAMERGPAAGGIRFAERTPELSRGFRALKVWMSFKAQGVDSITELVEQNVEQARYLAARVARELELELAAEVPLNLVCFRYRGASDAENQEILQRVQERGISVPSSTVLEGRFAIRVANTNHRSRREDFDALADAVIAIGREVVGERR</sequence>
<dbReference type="PANTHER" id="PTHR11999:SF70">
    <property type="entry name" value="MIP05841P"/>
    <property type="match status" value="1"/>
</dbReference>
<dbReference type="InterPro" id="IPR015421">
    <property type="entry name" value="PyrdxlP-dep_Trfase_major"/>
</dbReference>
<dbReference type="InterPro" id="IPR015424">
    <property type="entry name" value="PyrdxlP-dep_Trfase"/>
</dbReference>
<dbReference type="AlphaFoldDB" id="A0A428MN20"/>
<comment type="cofactor">
    <cofactor evidence="1 6 7">
        <name>pyridoxal 5'-phosphate</name>
        <dbReference type="ChEBI" id="CHEBI:597326"/>
    </cofactor>
</comment>
<evidence type="ECO:0000256" key="6">
    <source>
        <dbReference type="PIRSR" id="PIRSR602129-50"/>
    </source>
</evidence>
<evidence type="ECO:0000256" key="5">
    <source>
        <dbReference type="ARBA" id="ARBA00023239"/>
    </source>
</evidence>
<dbReference type="GO" id="GO:0019752">
    <property type="term" value="P:carboxylic acid metabolic process"/>
    <property type="evidence" value="ECO:0007669"/>
    <property type="project" value="InterPro"/>
</dbReference>
<keyword evidence="5 7" id="KW-0456">Lyase</keyword>
<evidence type="ECO:0000313" key="9">
    <source>
        <dbReference type="Proteomes" id="UP000269669"/>
    </source>
</evidence>
<keyword evidence="3" id="KW-0210">Decarboxylase</keyword>
<dbReference type="GO" id="GO:0006520">
    <property type="term" value="P:amino acid metabolic process"/>
    <property type="evidence" value="ECO:0007669"/>
    <property type="project" value="InterPro"/>
</dbReference>
<dbReference type="Gene3D" id="1.20.1340.10">
    <property type="entry name" value="dopa decarboxylase, N-terminal domain"/>
    <property type="match status" value="1"/>
</dbReference>
<dbReference type="PRINTS" id="PR00800">
    <property type="entry name" value="YHDCRBOXLASE"/>
</dbReference>